<dbReference type="UniPathway" id="UPA00251">
    <property type="reaction ID" value="UER00316"/>
</dbReference>
<dbReference type="EMBL" id="CP022384">
    <property type="protein sequence ID" value="ATA81388.1"/>
    <property type="molecule type" value="Genomic_DNA"/>
</dbReference>
<comment type="subunit">
    <text evidence="8">Homodimer.</text>
</comment>
<dbReference type="EC" id="1.2.1.70" evidence="3 8"/>
<feature type="site" description="Important for activity" evidence="8 12">
    <location>
        <position position="102"/>
    </location>
</feature>
<dbReference type="GO" id="GO:0050661">
    <property type="term" value="F:NADP binding"/>
    <property type="evidence" value="ECO:0007669"/>
    <property type="project" value="InterPro"/>
</dbReference>
<evidence type="ECO:0000313" key="17">
    <source>
        <dbReference type="EMBL" id="ATA81388.1"/>
    </source>
</evidence>
<dbReference type="PIRSF" id="PIRSF000445">
    <property type="entry name" value="4pyrrol_synth_GluRdtase"/>
    <property type="match status" value="1"/>
</dbReference>
<keyword evidence="5 8" id="KW-0560">Oxidoreductase</keyword>
<dbReference type="InterPro" id="IPR000343">
    <property type="entry name" value="4pyrrol_synth_GluRdtase"/>
</dbReference>
<organism evidence="17 18">
    <name type="scientific">Capnocytophaga leadbetteri</name>
    <dbReference type="NCBI Taxonomy" id="327575"/>
    <lineage>
        <taxon>Bacteria</taxon>
        <taxon>Pseudomonadati</taxon>
        <taxon>Bacteroidota</taxon>
        <taxon>Flavobacteriia</taxon>
        <taxon>Flavobacteriales</taxon>
        <taxon>Flavobacteriaceae</taxon>
        <taxon>Capnocytophaga</taxon>
    </lineage>
</organism>
<dbReference type="Gene3D" id="3.40.50.720">
    <property type="entry name" value="NAD(P)-binding Rossmann-like Domain"/>
    <property type="match status" value="1"/>
</dbReference>
<keyword evidence="6 8" id="KW-0627">Porphyrin biosynthesis</keyword>
<dbReference type="InterPro" id="IPR006151">
    <property type="entry name" value="Shikm_DH/Glu-tRNA_Rdtase"/>
</dbReference>
<comment type="domain">
    <text evidence="8">Possesses an unusual extended V-shaped dimeric structure with each monomer consisting of three distinct domains arranged along a curved 'spinal' alpha-helix. The N-terminal catalytic domain specifically recognizes the glutamate moiety of the substrate. The second domain is the NADPH-binding domain, and the third C-terminal domain is responsible for dimerization.</text>
</comment>
<reference evidence="18" key="1">
    <citation type="submission" date="2017-06" db="EMBL/GenBank/DDBJ databases">
        <title>Capnocytophaga spp. assemblies.</title>
        <authorList>
            <person name="Gulvik C.A."/>
        </authorList>
    </citation>
    <scope>NUCLEOTIDE SEQUENCE [LARGE SCALE GENOMIC DNA]</scope>
    <source>
        <strain evidence="18">H6253</strain>
    </source>
</reference>
<sequence>MTPTISKNKNFYCIGLSYLKADATMRGMFSLTPENKEALLTQARSEGFEELLVISTCNRTELYGYADHPFQLIQLLCEYSKGSVDDFQKVGYVNKGKEAVQHLFEVGTGLNSQILGDFEIIGQMKQAFALSRDKGLANAFLERLMNSVINASKRIKNETVLSSGAASVSFTAVQYIMQNVEEVSQKNILLFGVGKIGRNTCENLIKHTQNKHITLINRTREKAEQVAGKFNVIVKDFTDLSAEIAQTDVLVVATGASVPTVYKEFIPTDRPILILDLSIPKNVDEQVKTLPNVTLIHMDELSKRKDEALERRKEAIPQALQIIDEVKEEFLHWLDNRKFAPTIKALKAKLEALKEAELDFHRKKIDNFNEQQAEMLANRIIQKITTQFVNHLKDTSSLEESISWLQEVFQLEED</sequence>
<dbReference type="NCBIfam" id="TIGR01035">
    <property type="entry name" value="hemA"/>
    <property type="match status" value="1"/>
</dbReference>
<dbReference type="Gene3D" id="3.30.460.30">
    <property type="entry name" value="Glutamyl-tRNA reductase, N-terminal domain"/>
    <property type="match status" value="1"/>
</dbReference>
<dbReference type="HAMAP" id="MF_00087">
    <property type="entry name" value="Glu_tRNA_reductase"/>
    <property type="match status" value="1"/>
</dbReference>
<feature type="binding site" evidence="8 10">
    <location>
        <begin position="56"/>
        <end position="59"/>
    </location>
    <ligand>
        <name>substrate</name>
    </ligand>
</feature>
<gene>
    <name evidence="8 17" type="primary">hemA</name>
    <name evidence="17" type="ORF">CGC53_02995</name>
</gene>
<evidence type="ECO:0000256" key="2">
    <source>
        <dbReference type="ARBA" id="ARBA00005916"/>
    </source>
</evidence>
<evidence type="ECO:0000256" key="1">
    <source>
        <dbReference type="ARBA" id="ARBA00005059"/>
    </source>
</evidence>
<evidence type="ECO:0000256" key="10">
    <source>
        <dbReference type="PIRSR" id="PIRSR000445-2"/>
    </source>
</evidence>
<dbReference type="InterPro" id="IPR036453">
    <property type="entry name" value="GluRdtase_dimer_dom_sf"/>
</dbReference>
<accession>A0A250FBG6</accession>
<evidence type="ECO:0000256" key="7">
    <source>
        <dbReference type="ARBA" id="ARBA00047464"/>
    </source>
</evidence>
<evidence type="ECO:0000256" key="12">
    <source>
        <dbReference type="PIRSR" id="PIRSR000445-4"/>
    </source>
</evidence>
<dbReference type="Pfam" id="PF05201">
    <property type="entry name" value="GlutR_N"/>
    <property type="match status" value="1"/>
</dbReference>
<dbReference type="SUPFAM" id="SSF51735">
    <property type="entry name" value="NAD(P)-binding Rossmann-fold domains"/>
    <property type="match status" value="1"/>
</dbReference>
<dbReference type="Proteomes" id="UP000217276">
    <property type="component" value="Chromosome"/>
</dbReference>
<feature type="binding site" evidence="8 11">
    <location>
        <begin position="192"/>
        <end position="197"/>
    </location>
    <ligand>
        <name>NADP(+)</name>
        <dbReference type="ChEBI" id="CHEBI:58349"/>
    </ligand>
</feature>
<feature type="binding site" evidence="8 10">
    <location>
        <position position="123"/>
    </location>
    <ligand>
        <name>substrate</name>
    </ligand>
</feature>
<evidence type="ECO:0000256" key="5">
    <source>
        <dbReference type="ARBA" id="ARBA00023002"/>
    </source>
</evidence>
<evidence type="ECO:0000259" key="14">
    <source>
        <dbReference type="Pfam" id="PF00745"/>
    </source>
</evidence>
<keyword evidence="18" id="KW-1185">Reference proteome</keyword>
<comment type="miscellaneous">
    <text evidence="8">During catalysis, the active site Cys acts as a nucleophile attacking the alpha-carbonyl group of tRNA-bound glutamate with the formation of a thioester intermediate between enzyme and glutamate, and the concomitant release of tRNA(Glu). The thioester intermediate is finally reduced by direct hydride transfer from NADPH, to form the product GSA.</text>
</comment>
<evidence type="ECO:0000256" key="8">
    <source>
        <dbReference type="HAMAP-Rule" id="MF_00087"/>
    </source>
</evidence>
<dbReference type="InterPro" id="IPR015895">
    <property type="entry name" value="4pyrrol_synth_GluRdtase_N"/>
</dbReference>
<feature type="binding site" evidence="8 10">
    <location>
        <position position="112"/>
    </location>
    <ligand>
        <name>substrate</name>
    </ligand>
</feature>
<evidence type="ECO:0000256" key="11">
    <source>
        <dbReference type="PIRSR" id="PIRSR000445-3"/>
    </source>
</evidence>
<comment type="catalytic activity">
    <reaction evidence="7 8 13">
        <text>(S)-4-amino-5-oxopentanoate + tRNA(Glu) + NADP(+) = L-glutamyl-tRNA(Glu) + NADPH + H(+)</text>
        <dbReference type="Rhea" id="RHEA:12344"/>
        <dbReference type="Rhea" id="RHEA-COMP:9663"/>
        <dbReference type="Rhea" id="RHEA-COMP:9680"/>
        <dbReference type="ChEBI" id="CHEBI:15378"/>
        <dbReference type="ChEBI" id="CHEBI:57501"/>
        <dbReference type="ChEBI" id="CHEBI:57783"/>
        <dbReference type="ChEBI" id="CHEBI:58349"/>
        <dbReference type="ChEBI" id="CHEBI:78442"/>
        <dbReference type="ChEBI" id="CHEBI:78520"/>
        <dbReference type="EC" id="1.2.1.70"/>
    </reaction>
</comment>
<dbReference type="FunFam" id="3.30.460.30:FF:000001">
    <property type="entry name" value="Glutamyl-tRNA reductase"/>
    <property type="match status" value="1"/>
</dbReference>
<dbReference type="InterPro" id="IPR036291">
    <property type="entry name" value="NAD(P)-bd_dom_sf"/>
</dbReference>
<evidence type="ECO:0000259" key="15">
    <source>
        <dbReference type="Pfam" id="PF01488"/>
    </source>
</evidence>
<feature type="active site" description="Nucleophile" evidence="8 9">
    <location>
        <position position="57"/>
    </location>
</feature>
<dbReference type="PANTHER" id="PTHR43013:SF1">
    <property type="entry name" value="GLUTAMYL-TRNA REDUCTASE"/>
    <property type="match status" value="1"/>
</dbReference>
<comment type="function">
    <text evidence="8">Catalyzes the NADPH-dependent reduction of glutamyl-tRNA(Glu) to glutamate 1-semialdehyde (GSA).</text>
</comment>
<comment type="similarity">
    <text evidence="2 8 13">Belongs to the glutamyl-tRNA reductase family.</text>
</comment>
<evidence type="ECO:0000256" key="6">
    <source>
        <dbReference type="ARBA" id="ARBA00023244"/>
    </source>
</evidence>
<feature type="domain" description="Quinate/shikimate 5-dehydrogenase/glutamyl-tRNA reductase" evidence="15">
    <location>
        <begin position="178"/>
        <end position="302"/>
    </location>
</feature>
<dbReference type="Pfam" id="PF01488">
    <property type="entry name" value="Shikimate_DH"/>
    <property type="match status" value="1"/>
</dbReference>
<evidence type="ECO:0000256" key="13">
    <source>
        <dbReference type="RuleBase" id="RU000584"/>
    </source>
</evidence>
<dbReference type="InterPro" id="IPR015896">
    <property type="entry name" value="4pyrrol_synth_GluRdtase_dimer"/>
</dbReference>
<proteinExistence type="inferred from homology"/>
<evidence type="ECO:0000256" key="4">
    <source>
        <dbReference type="ARBA" id="ARBA00022857"/>
    </source>
</evidence>
<evidence type="ECO:0000256" key="3">
    <source>
        <dbReference type="ARBA" id="ARBA00012970"/>
    </source>
</evidence>
<dbReference type="PANTHER" id="PTHR43013">
    <property type="entry name" value="GLUTAMYL-TRNA REDUCTASE"/>
    <property type="match status" value="1"/>
</dbReference>
<dbReference type="SUPFAM" id="SSF69075">
    <property type="entry name" value="Glutamyl tRNA-reductase dimerization domain"/>
    <property type="match status" value="1"/>
</dbReference>
<comment type="pathway">
    <text evidence="1 8 13">Porphyrin-containing compound metabolism; protoporphyrin-IX biosynthesis; 5-aminolevulinate from L-glutamyl-tRNA(Glu): step 1/2.</text>
</comment>
<feature type="binding site" evidence="8 10">
    <location>
        <begin position="117"/>
        <end position="119"/>
    </location>
    <ligand>
        <name>substrate</name>
    </ligand>
</feature>
<dbReference type="AlphaFoldDB" id="A0A250FBG6"/>
<dbReference type="Pfam" id="PF00745">
    <property type="entry name" value="GlutR_dimer"/>
    <property type="match status" value="1"/>
</dbReference>
<feature type="domain" description="Tetrapyrrole biosynthesis glutamyl-tRNA reductase dimerisation" evidence="14">
    <location>
        <begin position="318"/>
        <end position="411"/>
    </location>
</feature>
<dbReference type="InterPro" id="IPR036343">
    <property type="entry name" value="GluRdtase_N_sf"/>
</dbReference>
<feature type="domain" description="Glutamyl-tRNA reductase N-terminal" evidence="16">
    <location>
        <begin position="14"/>
        <end position="159"/>
    </location>
</feature>
<dbReference type="KEGG" id="clk:CGC53_02995"/>
<evidence type="ECO:0000313" key="18">
    <source>
        <dbReference type="Proteomes" id="UP000217276"/>
    </source>
</evidence>
<dbReference type="SUPFAM" id="SSF69742">
    <property type="entry name" value="Glutamyl tRNA-reductase catalytic, N-terminal domain"/>
    <property type="match status" value="1"/>
</dbReference>
<keyword evidence="4 8" id="KW-0521">NADP</keyword>
<name>A0A250FBG6_9FLAO</name>
<dbReference type="GO" id="GO:0019353">
    <property type="term" value="P:protoporphyrinogen IX biosynthetic process from glutamate"/>
    <property type="evidence" value="ECO:0007669"/>
    <property type="project" value="TreeGrafter"/>
</dbReference>
<protein>
    <recommendedName>
        <fullName evidence="3 8">Glutamyl-tRNA reductase</fullName>
        <shortName evidence="8">GluTR</shortName>
        <ecNumber evidence="3 8">1.2.1.70</ecNumber>
    </recommendedName>
</protein>
<evidence type="ECO:0000259" key="16">
    <source>
        <dbReference type="Pfam" id="PF05201"/>
    </source>
</evidence>
<dbReference type="GO" id="GO:0008883">
    <property type="term" value="F:glutamyl-tRNA reductase activity"/>
    <property type="evidence" value="ECO:0007669"/>
    <property type="project" value="UniProtKB-UniRule"/>
</dbReference>
<evidence type="ECO:0000256" key="9">
    <source>
        <dbReference type="PIRSR" id="PIRSR000445-1"/>
    </source>
</evidence>